<organism evidence="2 3">
    <name type="scientific">Cytospora schulzeri</name>
    <dbReference type="NCBI Taxonomy" id="448051"/>
    <lineage>
        <taxon>Eukaryota</taxon>
        <taxon>Fungi</taxon>
        <taxon>Dikarya</taxon>
        <taxon>Ascomycota</taxon>
        <taxon>Pezizomycotina</taxon>
        <taxon>Sordariomycetes</taxon>
        <taxon>Sordariomycetidae</taxon>
        <taxon>Diaporthales</taxon>
        <taxon>Cytosporaceae</taxon>
        <taxon>Cytospora</taxon>
    </lineage>
</organism>
<feature type="region of interest" description="Disordered" evidence="1">
    <location>
        <begin position="51"/>
        <end position="75"/>
    </location>
</feature>
<feature type="compositionally biased region" description="Basic and acidic residues" evidence="1">
    <location>
        <begin position="112"/>
        <end position="130"/>
    </location>
</feature>
<evidence type="ECO:0000313" key="2">
    <source>
        <dbReference type="EMBL" id="ROW05771.1"/>
    </source>
</evidence>
<feature type="region of interest" description="Disordered" evidence="1">
    <location>
        <begin position="112"/>
        <end position="144"/>
    </location>
</feature>
<keyword evidence="3" id="KW-1185">Reference proteome</keyword>
<feature type="compositionally biased region" description="Polar residues" evidence="1">
    <location>
        <begin position="240"/>
        <end position="254"/>
    </location>
</feature>
<gene>
    <name evidence="2" type="ORF">VMCG_05267</name>
</gene>
<comment type="caution">
    <text evidence="2">The sequence shown here is derived from an EMBL/GenBank/DDBJ whole genome shotgun (WGS) entry which is preliminary data.</text>
</comment>
<dbReference type="AlphaFoldDB" id="A0A423WQU5"/>
<protein>
    <submittedName>
        <fullName evidence="2">Uncharacterized protein</fullName>
    </submittedName>
</protein>
<name>A0A423WQU5_9PEZI</name>
<feature type="region of interest" description="Disordered" evidence="1">
    <location>
        <begin position="417"/>
        <end position="449"/>
    </location>
</feature>
<feature type="compositionally biased region" description="Low complexity" evidence="1">
    <location>
        <begin position="131"/>
        <end position="140"/>
    </location>
</feature>
<evidence type="ECO:0000313" key="3">
    <source>
        <dbReference type="Proteomes" id="UP000283895"/>
    </source>
</evidence>
<feature type="region of interest" description="Disordered" evidence="1">
    <location>
        <begin position="210"/>
        <end position="392"/>
    </location>
</feature>
<evidence type="ECO:0000256" key="1">
    <source>
        <dbReference type="SAM" id="MobiDB-lite"/>
    </source>
</evidence>
<feature type="compositionally biased region" description="Low complexity" evidence="1">
    <location>
        <begin position="293"/>
        <end position="323"/>
    </location>
</feature>
<accession>A0A423WQU5</accession>
<feature type="compositionally biased region" description="Low complexity" evidence="1">
    <location>
        <begin position="358"/>
        <end position="369"/>
    </location>
</feature>
<dbReference type="EMBL" id="LKEA01000012">
    <property type="protein sequence ID" value="ROW05771.1"/>
    <property type="molecule type" value="Genomic_DNA"/>
</dbReference>
<proteinExistence type="predicted"/>
<reference evidence="2 3" key="1">
    <citation type="submission" date="2015-09" db="EMBL/GenBank/DDBJ databases">
        <title>Host preference determinants of Valsa canker pathogens revealed by comparative genomics.</title>
        <authorList>
            <person name="Yin Z."/>
            <person name="Huang L."/>
        </authorList>
    </citation>
    <scope>NUCLEOTIDE SEQUENCE [LARGE SCALE GENOMIC DNA]</scope>
    <source>
        <strain evidence="2 3">03-1</strain>
    </source>
</reference>
<feature type="compositionally biased region" description="Polar residues" evidence="1">
    <location>
        <begin position="217"/>
        <end position="227"/>
    </location>
</feature>
<dbReference type="Proteomes" id="UP000283895">
    <property type="component" value="Unassembled WGS sequence"/>
</dbReference>
<sequence>MPPINQAAVSAGVIAVSVAVAAAIAIYESPELQRMATDLRRRIALALHSLGDGIGGPHQNSNGGEPLFNRPEDAEGFLQTGGEIDADDESRRRQREELLYWNAIKLSKELERQTDENEKVKEKEKEKEKMGSSGTSTGTTFDDFLREDKSADEKGTYVFNTGAEVRDNDEGLLRRRGATEGVRGLNASLYANPFADEHGIDYDDRMDMSEIAPGTDEVTSQDNNNDDIYNATPRNDDDVITNSSTTTKSESRTMSPELVSLDPIPVPVPASQQPETAVSGGEDEYEYMTAGQSDRNNNSSNSDADDAYASIQAWAEQQQQAQQHNRESSLAFYSPLPVTPAAPLSEAMSEDGELVNHGGDASSSSSSGDEIGEGDGQMTPTDSGSVAGSGVDVANDFDAASQKSSSVARYYDVLSEDEDGMPTPAHSWTEVGSVVSESEDGSRVGAARV</sequence>
<dbReference type="OrthoDB" id="3926760at2759"/>